<proteinExistence type="predicted"/>
<dbReference type="Proteomes" id="UP001155604">
    <property type="component" value="Unassembled WGS sequence"/>
</dbReference>
<dbReference type="RefSeq" id="WP_261272090.1">
    <property type="nucleotide sequence ID" value="NZ_JAMTCC010000007.1"/>
</dbReference>
<organism evidence="2 3">
    <name type="scientific">Shewanella septentrionalis</name>
    <dbReference type="NCBI Taxonomy" id="2952223"/>
    <lineage>
        <taxon>Bacteria</taxon>
        <taxon>Pseudomonadati</taxon>
        <taxon>Pseudomonadota</taxon>
        <taxon>Gammaproteobacteria</taxon>
        <taxon>Alteromonadales</taxon>
        <taxon>Shewanellaceae</taxon>
        <taxon>Shewanella</taxon>
    </lineage>
</organism>
<dbReference type="AlphaFoldDB" id="A0A9X2WT28"/>
<protein>
    <recommendedName>
        <fullName evidence="4">DUF3298 domain-containing protein</fullName>
    </recommendedName>
</protein>
<name>A0A9X2WT28_9GAMM</name>
<comment type="caution">
    <text evidence="2">The sequence shown here is derived from an EMBL/GenBank/DDBJ whole genome shotgun (WGS) entry which is preliminary data.</text>
</comment>
<reference evidence="2" key="1">
    <citation type="journal article" date="2023" name="Int. J. Syst. Evol. Microbiol.">
        <title>&lt;i&gt;Shewanella septentrionalis&lt;/i&gt; sp. nov. and &lt;i&gt;Shewanella holmiensis&lt;/i&gt; sp. nov., isolated from Baltic Sea water and sediments.</title>
        <authorList>
            <person name="Martin-Rodriguez A.J."/>
            <person name="Thorell K."/>
            <person name="Joffre E."/>
            <person name="Jensie-Markopoulos S."/>
            <person name="Moore E.R.B."/>
            <person name="Sjoling A."/>
        </authorList>
    </citation>
    <scope>NUCLEOTIDE SEQUENCE</scope>
    <source>
        <strain evidence="2">SP1W3</strain>
    </source>
</reference>
<keyword evidence="3" id="KW-1185">Reference proteome</keyword>
<accession>A0A9X2WT28</accession>
<evidence type="ECO:0008006" key="4">
    <source>
        <dbReference type="Google" id="ProtNLM"/>
    </source>
</evidence>
<dbReference type="EMBL" id="JAMTCC010000007">
    <property type="protein sequence ID" value="MCT7944873.1"/>
    <property type="molecule type" value="Genomic_DNA"/>
</dbReference>
<evidence type="ECO:0000313" key="3">
    <source>
        <dbReference type="Proteomes" id="UP001155604"/>
    </source>
</evidence>
<evidence type="ECO:0000256" key="1">
    <source>
        <dbReference type="SAM" id="SignalP"/>
    </source>
</evidence>
<evidence type="ECO:0000313" key="2">
    <source>
        <dbReference type="EMBL" id="MCT7944873.1"/>
    </source>
</evidence>
<sequence>MQTRMLFSVLSSSLLLASTLPLHSFAANELTGIWQGQLGKSKVRVCFNQYGTGSYYYQRYLTPIRLEQQDELWKEEGNTGNWQHDTITPQKLSGHWFKDSASKSLPVQLERAISPDGVEDCGADAFNLPLETRPKLSRGKWQNYENIEYRPLTFGTDVGIEFKGPQTGILAINQWLEHKLTDEAQLAQTFDTRRRMLAQMGSFVTDETFAEPIFINQHWLSVRLYRWAAGYGANGINQEFVSFSLTDGKPFHPWQWFFADTKPQSMLDGMSHPLPQALREKLFAGKELDPECPSSDGSGYYQLTLEAKTIKFWETPRGDGCEQEFVLSPQEAMPFATQWGQTQLKLLE</sequence>
<feature type="signal peptide" evidence="1">
    <location>
        <begin position="1"/>
        <end position="26"/>
    </location>
</feature>
<feature type="chain" id="PRO_5040721138" description="DUF3298 domain-containing protein" evidence="1">
    <location>
        <begin position="27"/>
        <end position="348"/>
    </location>
</feature>
<keyword evidence="1" id="KW-0732">Signal</keyword>
<gene>
    <name evidence="2" type="ORF">NE536_05775</name>
</gene>